<proteinExistence type="predicted"/>
<reference evidence="2" key="1">
    <citation type="submission" date="2013-10" db="EMBL/GenBank/DDBJ databases">
        <title>Genomic analysis of the causative agents of coccidiosis in chickens.</title>
        <authorList>
            <person name="Reid A.J."/>
            <person name="Blake D."/>
            <person name="Billington K."/>
            <person name="Browne H."/>
            <person name="Dunn M."/>
            <person name="Hung S."/>
            <person name="Kawahara F."/>
            <person name="Miranda-Saavedra D."/>
            <person name="Mourier T."/>
            <person name="Nagra H."/>
            <person name="Otto T.D."/>
            <person name="Rawlings N."/>
            <person name="Sanchez A."/>
            <person name="Sanders M."/>
            <person name="Subramaniam C."/>
            <person name="Tay Y."/>
            <person name="Dear P."/>
            <person name="Doerig C."/>
            <person name="Gruber A."/>
            <person name="Parkinson J."/>
            <person name="Shirley M."/>
            <person name="Wan K.L."/>
            <person name="Berriman M."/>
            <person name="Tomley F."/>
            <person name="Pain A."/>
        </authorList>
    </citation>
    <scope>NUCLEOTIDE SEQUENCE [LARGE SCALE GENOMIC DNA]</scope>
    <source>
        <strain evidence="2">Houghton</strain>
    </source>
</reference>
<evidence type="ECO:0000313" key="3">
    <source>
        <dbReference type="Proteomes" id="UP000030754"/>
    </source>
</evidence>
<accession>U6MUV4</accession>
<evidence type="ECO:0000313" key="2">
    <source>
        <dbReference type="EMBL" id="CDJ67776.1"/>
    </source>
</evidence>
<dbReference type="GeneID" id="25474285"/>
<keyword evidence="3" id="KW-1185">Reference proteome</keyword>
<dbReference type="EMBL" id="HG724802">
    <property type="protein sequence ID" value="CDJ67776.1"/>
    <property type="molecule type" value="Genomic_DNA"/>
</dbReference>
<feature type="region of interest" description="Disordered" evidence="1">
    <location>
        <begin position="22"/>
        <end position="44"/>
    </location>
</feature>
<name>U6MUV4_9EIME</name>
<reference evidence="2" key="2">
    <citation type="submission" date="2013-10" db="EMBL/GenBank/DDBJ databases">
        <authorList>
            <person name="Aslett M."/>
        </authorList>
    </citation>
    <scope>NUCLEOTIDE SEQUENCE [LARGE SCALE GENOMIC DNA]</scope>
    <source>
        <strain evidence="2">Houghton</strain>
    </source>
</reference>
<gene>
    <name evidence="2" type="ORF">ENH_00041280</name>
</gene>
<dbReference type="Pfam" id="PF11054">
    <property type="entry name" value="Surface_antigen"/>
    <property type="match status" value="1"/>
</dbReference>
<organism evidence="2 3">
    <name type="scientific">Eimeria necatrix</name>
    <dbReference type="NCBI Taxonomy" id="51315"/>
    <lineage>
        <taxon>Eukaryota</taxon>
        <taxon>Sar</taxon>
        <taxon>Alveolata</taxon>
        <taxon>Apicomplexa</taxon>
        <taxon>Conoidasida</taxon>
        <taxon>Coccidia</taxon>
        <taxon>Eucoccidiorida</taxon>
        <taxon>Eimeriorina</taxon>
        <taxon>Eimeriidae</taxon>
        <taxon>Eimeria</taxon>
    </lineage>
</organism>
<sequence length="57" mass="5813">MAAGGSVKCLSEVNAAREAAGLPSFGDASADKQLSDPGSSELGAGTEWRKLCEYLIP</sequence>
<dbReference type="AlphaFoldDB" id="U6MUV4"/>
<dbReference type="RefSeq" id="XP_013436243.1">
    <property type="nucleotide sequence ID" value="XM_013580789.1"/>
</dbReference>
<feature type="non-terminal residue" evidence="2">
    <location>
        <position position="57"/>
    </location>
</feature>
<dbReference type="VEuPathDB" id="ToxoDB:ENH_00041280"/>
<protein>
    <submittedName>
        <fullName evidence="2">SAG family member</fullName>
    </submittedName>
</protein>
<dbReference type="InterPro" id="IPR021288">
    <property type="entry name" value="Surface_antigen"/>
</dbReference>
<evidence type="ECO:0000256" key="1">
    <source>
        <dbReference type="SAM" id="MobiDB-lite"/>
    </source>
</evidence>
<dbReference type="Proteomes" id="UP000030754">
    <property type="component" value="Unassembled WGS sequence"/>
</dbReference>